<evidence type="ECO:0000259" key="2">
    <source>
        <dbReference type="PROSITE" id="PS50887"/>
    </source>
</evidence>
<dbReference type="InterPro" id="IPR043128">
    <property type="entry name" value="Rev_trsase/Diguanyl_cyclase"/>
</dbReference>
<dbReference type="Gene3D" id="3.30.70.270">
    <property type="match status" value="1"/>
</dbReference>
<dbReference type="NCBIfam" id="TIGR00254">
    <property type="entry name" value="GGDEF"/>
    <property type="match status" value="1"/>
</dbReference>
<dbReference type="CDD" id="cd01949">
    <property type="entry name" value="GGDEF"/>
    <property type="match status" value="1"/>
</dbReference>
<feature type="transmembrane region" description="Helical" evidence="1">
    <location>
        <begin position="56"/>
        <end position="73"/>
    </location>
</feature>
<reference evidence="3 4" key="1">
    <citation type="submission" date="2018-08" db="EMBL/GenBank/DDBJ databases">
        <title>Draft genome sequence of Psychrilyobacter sp. strain SD5 isolated from Black Sea water.</title>
        <authorList>
            <person name="Yadav S."/>
            <person name="Villanueva L."/>
            <person name="Damste J.S.S."/>
        </authorList>
    </citation>
    <scope>NUCLEOTIDE SEQUENCE [LARGE SCALE GENOMIC DNA]</scope>
    <source>
        <strain evidence="3 4">SD5</strain>
    </source>
</reference>
<keyword evidence="1" id="KW-0472">Membrane</keyword>
<comment type="caution">
    <text evidence="3">The sequence shown here is derived from an EMBL/GenBank/DDBJ whole genome shotgun (WGS) entry which is preliminary data.</text>
</comment>
<dbReference type="Pfam" id="PF00990">
    <property type="entry name" value="GGDEF"/>
    <property type="match status" value="1"/>
</dbReference>
<dbReference type="SMART" id="SM00267">
    <property type="entry name" value="GGDEF"/>
    <property type="match status" value="1"/>
</dbReference>
<protein>
    <submittedName>
        <fullName evidence="3">Diguanylate cyclase</fullName>
    </submittedName>
</protein>
<dbReference type="InterPro" id="IPR029787">
    <property type="entry name" value="Nucleotide_cyclase"/>
</dbReference>
<dbReference type="SUPFAM" id="SSF55073">
    <property type="entry name" value="Nucleotide cyclase"/>
    <property type="match status" value="1"/>
</dbReference>
<evidence type="ECO:0000313" key="3">
    <source>
        <dbReference type="EMBL" id="REI42264.1"/>
    </source>
</evidence>
<keyword evidence="1" id="KW-0812">Transmembrane</keyword>
<feature type="transmembrane region" description="Helical" evidence="1">
    <location>
        <begin position="21"/>
        <end position="44"/>
    </location>
</feature>
<keyword evidence="4" id="KW-1185">Reference proteome</keyword>
<dbReference type="InterPro" id="IPR050469">
    <property type="entry name" value="Diguanylate_Cyclase"/>
</dbReference>
<proteinExistence type="predicted"/>
<dbReference type="Proteomes" id="UP000263486">
    <property type="component" value="Unassembled WGS sequence"/>
</dbReference>
<accession>A0ABX9KJ18</accession>
<keyword evidence="1" id="KW-1133">Transmembrane helix</keyword>
<gene>
    <name evidence="3" type="ORF">DYH56_04380</name>
</gene>
<dbReference type="InterPro" id="IPR000160">
    <property type="entry name" value="GGDEF_dom"/>
</dbReference>
<dbReference type="EMBL" id="QUAJ01000005">
    <property type="protein sequence ID" value="REI42264.1"/>
    <property type="molecule type" value="Genomic_DNA"/>
</dbReference>
<dbReference type="PANTHER" id="PTHR45138">
    <property type="entry name" value="REGULATORY COMPONENTS OF SENSORY TRANSDUCTION SYSTEM"/>
    <property type="match status" value="1"/>
</dbReference>
<dbReference type="PANTHER" id="PTHR45138:SF9">
    <property type="entry name" value="DIGUANYLATE CYCLASE DGCM-RELATED"/>
    <property type="match status" value="1"/>
</dbReference>
<feature type="domain" description="GGDEF" evidence="2">
    <location>
        <begin position="135"/>
        <end position="268"/>
    </location>
</feature>
<dbReference type="PROSITE" id="PS50887">
    <property type="entry name" value="GGDEF"/>
    <property type="match status" value="1"/>
</dbReference>
<name>A0ABX9KJ18_9FUSO</name>
<organism evidence="3 4">
    <name type="scientific">Psychrilyobacter piezotolerans</name>
    <dbReference type="NCBI Taxonomy" id="2293438"/>
    <lineage>
        <taxon>Bacteria</taxon>
        <taxon>Fusobacteriati</taxon>
        <taxon>Fusobacteriota</taxon>
        <taxon>Fusobacteriia</taxon>
        <taxon>Fusobacteriales</taxon>
        <taxon>Fusobacteriaceae</taxon>
        <taxon>Psychrilyobacter</taxon>
    </lineage>
</organism>
<sequence>MFIKKIKGVSMEVKLKESLKIVVYYMFISFLWILFSDKILYMMVKDIEYYKLLQTYKGSFFILLTSVLLFKLIHSSYLKVETLDRQLQNTLTQLKSNKIELEKLAYVDYLTGLATRRLLDEKYELLFESAKRSETMLTLVMIDLDYFKKYNDRYGHLEGDRVLKAVGKLLKEVFKRNGDVISRYGGEEFMVILCQTPLKDTISLVENFQEKLKGCNVKHEDSPFGEITASLGINNCKISKNQDSENFLRKVDQALYKAKEGGRNRYSF</sequence>
<evidence type="ECO:0000256" key="1">
    <source>
        <dbReference type="SAM" id="Phobius"/>
    </source>
</evidence>
<evidence type="ECO:0000313" key="4">
    <source>
        <dbReference type="Proteomes" id="UP000263486"/>
    </source>
</evidence>